<accession>A0A642UKA6</accession>
<comment type="caution">
    <text evidence="2">The sequence shown here is derived from an EMBL/GenBank/DDBJ whole genome shotgun (WGS) entry which is preliminary data.</text>
</comment>
<protein>
    <submittedName>
        <fullName evidence="2">Uncharacterized protein</fullName>
    </submittedName>
</protein>
<dbReference type="RefSeq" id="XP_034009771.1">
    <property type="nucleotide sequence ID" value="XM_034158536.1"/>
</dbReference>
<reference evidence="2 3" key="1">
    <citation type="submission" date="2019-07" db="EMBL/GenBank/DDBJ databases">
        <title>Genome assembly of two rare yeast pathogens: Diutina rugosa and Trichomonascus ciferrii.</title>
        <authorList>
            <person name="Mixao V."/>
            <person name="Saus E."/>
            <person name="Hansen A."/>
            <person name="Lass-Flor C."/>
            <person name="Gabaldon T."/>
        </authorList>
    </citation>
    <scope>NUCLEOTIDE SEQUENCE [LARGE SCALE GENOMIC DNA]</scope>
    <source>
        <strain evidence="2 3">CBS 613</strain>
    </source>
</reference>
<gene>
    <name evidence="2" type="ORF">DIURU_005542</name>
</gene>
<keyword evidence="3" id="KW-1185">Reference proteome</keyword>
<dbReference type="VEuPathDB" id="FungiDB:DIURU_005542"/>
<feature type="chain" id="PRO_5025012536" evidence="1">
    <location>
        <begin position="19"/>
        <end position="173"/>
    </location>
</feature>
<dbReference type="AlphaFoldDB" id="A0A642UKA6"/>
<evidence type="ECO:0000256" key="1">
    <source>
        <dbReference type="SAM" id="SignalP"/>
    </source>
</evidence>
<proteinExistence type="predicted"/>
<name>A0A642UKA6_DIURU</name>
<keyword evidence="1" id="KW-0732">Signal</keyword>
<evidence type="ECO:0000313" key="3">
    <source>
        <dbReference type="Proteomes" id="UP000449547"/>
    </source>
</evidence>
<organism evidence="2 3">
    <name type="scientific">Diutina rugosa</name>
    <name type="common">Yeast</name>
    <name type="synonym">Candida rugosa</name>
    <dbReference type="NCBI Taxonomy" id="5481"/>
    <lineage>
        <taxon>Eukaryota</taxon>
        <taxon>Fungi</taxon>
        <taxon>Dikarya</taxon>
        <taxon>Ascomycota</taxon>
        <taxon>Saccharomycotina</taxon>
        <taxon>Pichiomycetes</taxon>
        <taxon>Debaryomycetaceae</taxon>
        <taxon>Diutina</taxon>
    </lineage>
</organism>
<dbReference type="Proteomes" id="UP000449547">
    <property type="component" value="Unassembled WGS sequence"/>
</dbReference>
<sequence>MKFTTAATAAVLAATVAAETPVWRQNVARFVRELDGEMKSGVSKRNAVPLTTDEIVEVFNNIQKAIESQHAKREVGAYGPRDVISAFKAADSVLKETFAKRDGYDAEDNFMTARAAGDLFSSAVTAANDWVSANPEQFKALQAEGNQYFVDIAKEVGRLTLNSVTDKAKRMLY</sequence>
<feature type="signal peptide" evidence="1">
    <location>
        <begin position="1"/>
        <end position="18"/>
    </location>
</feature>
<dbReference type="GeneID" id="54784193"/>
<evidence type="ECO:0000313" key="2">
    <source>
        <dbReference type="EMBL" id="KAA8897029.1"/>
    </source>
</evidence>
<dbReference type="EMBL" id="SWFT01000161">
    <property type="protein sequence ID" value="KAA8897029.1"/>
    <property type="molecule type" value="Genomic_DNA"/>
</dbReference>